<accession>A0A8C3K6Z0</accession>
<dbReference type="GO" id="GO:0006260">
    <property type="term" value="P:DNA replication"/>
    <property type="evidence" value="ECO:0007669"/>
    <property type="project" value="UniProtKB-KW"/>
</dbReference>
<dbReference type="Proteomes" id="UP000694419">
    <property type="component" value="Unplaced"/>
</dbReference>
<dbReference type="InterPro" id="IPR012340">
    <property type="entry name" value="NA-bd_OB-fold"/>
</dbReference>
<dbReference type="GO" id="GO:0000724">
    <property type="term" value="P:double-strand break repair via homologous recombination"/>
    <property type="evidence" value="ECO:0007669"/>
    <property type="project" value="TreeGrafter"/>
</dbReference>
<keyword evidence="3" id="KW-1017">Isopeptide bond</keyword>
<dbReference type="GO" id="GO:0003684">
    <property type="term" value="F:damaged DNA binding"/>
    <property type="evidence" value="ECO:0007669"/>
    <property type="project" value="TreeGrafter"/>
</dbReference>
<keyword evidence="9" id="KW-0539">Nucleus</keyword>
<dbReference type="InterPro" id="IPR013970">
    <property type="entry name" value="Rfa2"/>
</dbReference>
<dbReference type="GO" id="GO:0006298">
    <property type="term" value="P:mismatch repair"/>
    <property type="evidence" value="ECO:0007669"/>
    <property type="project" value="TreeGrafter"/>
</dbReference>
<dbReference type="AlphaFoldDB" id="A0A8C3K6Z0"/>
<proteinExistence type="inferred from homology"/>
<dbReference type="GO" id="GO:0006284">
    <property type="term" value="P:base-excision repair"/>
    <property type="evidence" value="ECO:0007669"/>
    <property type="project" value="TreeGrafter"/>
</dbReference>
<evidence type="ECO:0000256" key="7">
    <source>
        <dbReference type="ARBA" id="ARBA00023172"/>
    </source>
</evidence>
<evidence type="ECO:0000256" key="3">
    <source>
        <dbReference type="ARBA" id="ARBA00022499"/>
    </source>
</evidence>
<keyword evidence="8" id="KW-0234">DNA repair</keyword>
<evidence type="ECO:0000256" key="4">
    <source>
        <dbReference type="ARBA" id="ARBA00022705"/>
    </source>
</evidence>
<dbReference type="PANTHER" id="PTHR15114">
    <property type="entry name" value="REPLICATION PROTEIN A3"/>
    <property type="match status" value="1"/>
</dbReference>
<keyword evidence="7" id="KW-0233">DNA recombination</keyword>
<evidence type="ECO:0000256" key="2">
    <source>
        <dbReference type="ARBA" id="ARBA00009761"/>
    </source>
</evidence>
<protein>
    <recommendedName>
        <fullName evidence="10">Replication protein A 14 kDa subunit</fullName>
    </recommendedName>
    <alternativeName>
        <fullName evidence="11">Replication factor A protein 3</fullName>
    </alternativeName>
</protein>
<evidence type="ECO:0000313" key="13">
    <source>
        <dbReference type="Proteomes" id="UP000694419"/>
    </source>
</evidence>
<dbReference type="GO" id="GO:0035861">
    <property type="term" value="C:site of double-strand break"/>
    <property type="evidence" value="ECO:0007669"/>
    <property type="project" value="TreeGrafter"/>
</dbReference>
<evidence type="ECO:0000256" key="11">
    <source>
        <dbReference type="ARBA" id="ARBA00079285"/>
    </source>
</evidence>
<evidence type="ECO:0000256" key="1">
    <source>
        <dbReference type="ARBA" id="ARBA00004123"/>
    </source>
</evidence>
<dbReference type="PANTHER" id="PTHR15114:SF1">
    <property type="entry name" value="REPLICATION PROTEIN A 14 KDA SUBUNIT"/>
    <property type="match status" value="1"/>
</dbReference>
<keyword evidence="13" id="KW-1185">Reference proteome</keyword>
<dbReference type="Gene3D" id="2.40.50.140">
    <property type="entry name" value="Nucleic acid-binding proteins"/>
    <property type="match status" value="1"/>
</dbReference>
<dbReference type="Ensembl" id="ENSCPGT00000020263.1">
    <property type="protein sequence ID" value="ENSCPGP00000018524.1"/>
    <property type="gene ID" value="ENSCPGG00000012949.1"/>
</dbReference>
<dbReference type="GO" id="GO:0005662">
    <property type="term" value="C:DNA replication factor A complex"/>
    <property type="evidence" value="ECO:0007669"/>
    <property type="project" value="TreeGrafter"/>
</dbReference>
<organism evidence="12 13">
    <name type="scientific">Calidris pygmaea</name>
    <name type="common">Spoon-billed sandpiper</name>
    <dbReference type="NCBI Taxonomy" id="425635"/>
    <lineage>
        <taxon>Eukaryota</taxon>
        <taxon>Metazoa</taxon>
        <taxon>Chordata</taxon>
        <taxon>Craniata</taxon>
        <taxon>Vertebrata</taxon>
        <taxon>Euteleostomi</taxon>
        <taxon>Archelosauria</taxon>
        <taxon>Archosauria</taxon>
        <taxon>Dinosauria</taxon>
        <taxon>Saurischia</taxon>
        <taxon>Theropoda</taxon>
        <taxon>Coelurosauria</taxon>
        <taxon>Aves</taxon>
        <taxon>Neognathae</taxon>
        <taxon>Neoaves</taxon>
        <taxon>Charadriiformes</taxon>
        <taxon>Scolopacidae</taxon>
        <taxon>Calidris</taxon>
    </lineage>
</organism>
<dbReference type="FunFam" id="2.40.50.140:FF:000187">
    <property type="entry name" value="Replication protein A 14 kDa subunit"/>
    <property type="match status" value="1"/>
</dbReference>
<comment type="subcellular location">
    <subcellularLocation>
        <location evidence="1">Nucleus</location>
    </subcellularLocation>
</comment>
<dbReference type="SUPFAM" id="SSF50249">
    <property type="entry name" value="Nucleic acid-binding proteins"/>
    <property type="match status" value="1"/>
</dbReference>
<reference evidence="12" key="2">
    <citation type="submission" date="2025-09" db="UniProtKB">
        <authorList>
            <consortium name="Ensembl"/>
        </authorList>
    </citation>
    <scope>IDENTIFICATION</scope>
</reference>
<keyword evidence="4" id="KW-0235">DNA replication</keyword>
<dbReference type="GO" id="GO:0003697">
    <property type="term" value="F:single-stranded DNA binding"/>
    <property type="evidence" value="ECO:0007669"/>
    <property type="project" value="TreeGrafter"/>
</dbReference>
<evidence type="ECO:0000256" key="8">
    <source>
        <dbReference type="ARBA" id="ARBA00023204"/>
    </source>
</evidence>
<dbReference type="GO" id="GO:0005654">
    <property type="term" value="C:nucleoplasm"/>
    <property type="evidence" value="ECO:0007669"/>
    <property type="project" value="UniProtKB-ARBA"/>
</dbReference>
<evidence type="ECO:0000256" key="6">
    <source>
        <dbReference type="ARBA" id="ARBA00022843"/>
    </source>
</evidence>
<comment type="similarity">
    <text evidence="2">Belongs to the replication factor A protein 3 family.</text>
</comment>
<evidence type="ECO:0000313" key="12">
    <source>
        <dbReference type="Ensembl" id="ENSCPGP00000018524.1"/>
    </source>
</evidence>
<name>A0A8C3K6Z0_9CHAR</name>
<keyword evidence="6" id="KW-0832">Ubl conjugation</keyword>
<evidence type="ECO:0000256" key="9">
    <source>
        <dbReference type="ARBA" id="ARBA00023242"/>
    </source>
</evidence>
<dbReference type="CDD" id="cd04479">
    <property type="entry name" value="RPA3"/>
    <property type="match status" value="1"/>
</dbReference>
<keyword evidence="5" id="KW-0227">DNA damage</keyword>
<evidence type="ECO:0000256" key="5">
    <source>
        <dbReference type="ARBA" id="ARBA00022763"/>
    </source>
</evidence>
<evidence type="ECO:0000256" key="10">
    <source>
        <dbReference type="ARBA" id="ARBA00068058"/>
    </source>
</evidence>
<sequence>MADLHEVPRRRVATSQLAQHIGQPVCFVGRVEKIHPTGKLFVLSDGEGKNTTVELSEPLEEEISGVIEVVGRVTNQATIMCASYVQFREDKSPFDLEIYNEALKIIHEFPEYFPFGTGRKN</sequence>
<dbReference type="Pfam" id="PF08661">
    <property type="entry name" value="Rep_fac-A_3"/>
    <property type="match status" value="1"/>
</dbReference>
<reference evidence="12" key="1">
    <citation type="submission" date="2025-08" db="UniProtKB">
        <authorList>
            <consortium name="Ensembl"/>
        </authorList>
    </citation>
    <scope>IDENTIFICATION</scope>
</reference>
<dbReference type="GO" id="GO:0006289">
    <property type="term" value="P:nucleotide-excision repair"/>
    <property type="evidence" value="ECO:0007669"/>
    <property type="project" value="TreeGrafter"/>
</dbReference>